<dbReference type="SUPFAM" id="SSF48452">
    <property type="entry name" value="TPR-like"/>
    <property type="match status" value="1"/>
</dbReference>
<evidence type="ECO:0000313" key="6">
    <source>
        <dbReference type="EMBL" id="GER91531.1"/>
    </source>
</evidence>
<comment type="caution">
    <text evidence="6">The sequence shown here is derived from an EMBL/GenBank/DDBJ whole genome shotgun (WGS) entry which is preliminary data.</text>
</comment>
<evidence type="ECO:0000256" key="2">
    <source>
        <dbReference type="ARBA" id="ARBA00022803"/>
    </source>
</evidence>
<dbReference type="InterPro" id="IPR019734">
    <property type="entry name" value="TPR_rpt"/>
</dbReference>
<evidence type="ECO:0000313" key="7">
    <source>
        <dbReference type="Proteomes" id="UP000326912"/>
    </source>
</evidence>
<dbReference type="InterPro" id="IPR051685">
    <property type="entry name" value="Ycf3/AcsC/BcsC/TPR_MFPF"/>
</dbReference>
<dbReference type="PANTHER" id="PTHR44943">
    <property type="entry name" value="CELLULOSE SYNTHASE OPERON PROTEIN C"/>
    <property type="match status" value="1"/>
</dbReference>
<keyword evidence="1" id="KW-0677">Repeat</keyword>
<feature type="transmembrane region" description="Helical" evidence="5">
    <location>
        <begin position="293"/>
        <end position="316"/>
    </location>
</feature>
<sequence>MHAYLFGVLDEQHRPQLFGQQQTPFTILGSLPEPDLSSPSGTFAQTGVPMSPPGPHTSGMLLKRSLPFGAASTATTGNVASSTLDPQREQQLQQMVAQAQQMFQAQNYGEAFNLVEQVLQVSPNDLPALILKGQLMGTAGRYSEAQQTIEHILQLDPDNAMGWSMRAVVLSNQGQHQQALNAVERSLELDAQNPETYVIKNNIMGSLAVAQTQTPERASSKLKSARKDEPATGSAGKAFMLGSAISILGLIMGLVGIGLLAIMASIPYIGLLLLSMSIAVLCVNAARGAFRYGIALLIETSIFSVLLAAILGGLGLVGQRFLISQINLRPSLFMPIIALGIWLAAAAAVPFILALGGFIGGLPVRMRRKKS</sequence>
<keyword evidence="7" id="KW-1185">Reference proteome</keyword>
<dbReference type="InterPro" id="IPR011990">
    <property type="entry name" value="TPR-like_helical_dom_sf"/>
</dbReference>
<name>A0A5J4KYE9_9CHLR</name>
<dbReference type="PANTHER" id="PTHR44943:SF8">
    <property type="entry name" value="TPR REPEAT-CONTAINING PROTEIN MJ0263"/>
    <property type="match status" value="1"/>
</dbReference>
<feature type="transmembrane region" description="Helical" evidence="5">
    <location>
        <begin position="268"/>
        <end position="286"/>
    </location>
</feature>
<evidence type="ECO:0000256" key="3">
    <source>
        <dbReference type="PROSITE-ProRule" id="PRU00339"/>
    </source>
</evidence>
<gene>
    <name evidence="6" type="ORF">KDW_56930</name>
</gene>
<feature type="repeat" description="TPR" evidence="3">
    <location>
        <begin position="126"/>
        <end position="159"/>
    </location>
</feature>
<dbReference type="SMART" id="SM00028">
    <property type="entry name" value="TPR"/>
    <property type="match status" value="3"/>
</dbReference>
<feature type="transmembrane region" description="Helical" evidence="5">
    <location>
        <begin position="238"/>
        <end position="262"/>
    </location>
</feature>
<feature type="repeat" description="TPR" evidence="3">
    <location>
        <begin position="160"/>
        <end position="193"/>
    </location>
</feature>
<reference evidence="6 7" key="1">
    <citation type="submission" date="2019-10" db="EMBL/GenBank/DDBJ databases">
        <title>Dictyobacter vulcani sp. nov., within the class Ktedonobacteria, isolated from soil of volcanic Mt. Zao.</title>
        <authorList>
            <person name="Zheng Y."/>
            <person name="Wang C.M."/>
            <person name="Sakai Y."/>
            <person name="Abe K."/>
            <person name="Yokota A."/>
            <person name="Yabe S."/>
        </authorList>
    </citation>
    <scope>NUCLEOTIDE SEQUENCE [LARGE SCALE GENOMIC DNA]</scope>
    <source>
        <strain evidence="6 7">W12</strain>
    </source>
</reference>
<dbReference type="EMBL" id="BKZW01000004">
    <property type="protein sequence ID" value="GER91531.1"/>
    <property type="molecule type" value="Genomic_DNA"/>
</dbReference>
<evidence type="ECO:0000256" key="4">
    <source>
        <dbReference type="SAM" id="MobiDB-lite"/>
    </source>
</evidence>
<keyword evidence="5" id="KW-0472">Membrane</keyword>
<dbReference type="Proteomes" id="UP000326912">
    <property type="component" value="Unassembled WGS sequence"/>
</dbReference>
<accession>A0A5J4KYE9</accession>
<proteinExistence type="predicted"/>
<dbReference type="Gene3D" id="1.25.40.10">
    <property type="entry name" value="Tetratricopeptide repeat domain"/>
    <property type="match status" value="1"/>
</dbReference>
<protein>
    <submittedName>
        <fullName evidence="6">Uncharacterized protein</fullName>
    </submittedName>
</protein>
<dbReference type="PROSITE" id="PS50005">
    <property type="entry name" value="TPR"/>
    <property type="match status" value="2"/>
</dbReference>
<organism evidence="6 7">
    <name type="scientific">Dictyobacter vulcani</name>
    <dbReference type="NCBI Taxonomy" id="2607529"/>
    <lineage>
        <taxon>Bacteria</taxon>
        <taxon>Bacillati</taxon>
        <taxon>Chloroflexota</taxon>
        <taxon>Ktedonobacteria</taxon>
        <taxon>Ktedonobacterales</taxon>
        <taxon>Dictyobacteraceae</taxon>
        <taxon>Dictyobacter</taxon>
    </lineage>
</organism>
<evidence type="ECO:0000256" key="5">
    <source>
        <dbReference type="SAM" id="Phobius"/>
    </source>
</evidence>
<feature type="region of interest" description="Disordered" evidence="4">
    <location>
        <begin position="32"/>
        <end position="52"/>
    </location>
</feature>
<keyword evidence="5" id="KW-1133">Transmembrane helix</keyword>
<keyword evidence="5" id="KW-0812">Transmembrane</keyword>
<evidence type="ECO:0000256" key="1">
    <source>
        <dbReference type="ARBA" id="ARBA00022737"/>
    </source>
</evidence>
<keyword evidence="2 3" id="KW-0802">TPR repeat</keyword>
<dbReference type="AlphaFoldDB" id="A0A5J4KYE9"/>
<dbReference type="RefSeq" id="WP_151759176.1">
    <property type="nucleotide sequence ID" value="NZ_BKZW01000004.1"/>
</dbReference>
<dbReference type="Pfam" id="PF14559">
    <property type="entry name" value="TPR_19"/>
    <property type="match status" value="1"/>
</dbReference>
<feature type="transmembrane region" description="Helical" evidence="5">
    <location>
        <begin position="336"/>
        <end position="362"/>
    </location>
</feature>